<organism evidence="2 3">
    <name type="scientific">Burkholderia pseudomallei (strain 1710b)</name>
    <dbReference type="NCBI Taxonomy" id="320372"/>
    <lineage>
        <taxon>Bacteria</taxon>
        <taxon>Pseudomonadati</taxon>
        <taxon>Pseudomonadota</taxon>
        <taxon>Betaproteobacteria</taxon>
        <taxon>Burkholderiales</taxon>
        <taxon>Burkholderiaceae</taxon>
        <taxon>Burkholderia</taxon>
        <taxon>pseudomallei group</taxon>
    </lineage>
</organism>
<dbReference type="EnsemblBacteria" id="ABA47981">
    <property type="protein sequence ID" value="ABA47981"/>
    <property type="gene ID" value="BURPS1710b_0926"/>
</dbReference>
<dbReference type="HOGENOM" id="CLU_414298_0_0_4"/>
<gene>
    <name evidence="2" type="ordered locus">BURPS1710b_0926</name>
</gene>
<feature type="compositionally biased region" description="Basic and acidic residues" evidence="1">
    <location>
        <begin position="392"/>
        <end position="410"/>
    </location>
</feature>
<feature type="compositionally biased region" description="Basic and acidic residues" evidence="1">
    <location>
        <begin position="318"/>
        <end position="333"/>
    </location>
</feature>
<sequence>MDVAAADDERALARSRGAARAARRLGMDGVPLRAARRDVRRLRRHRDGAAAARGVLARRADHGAAATRAEAIARGRRGPGGRQRPSEPRRRDRHDHACGQSGGAQSALARRRRERAAIRPARRERQDRRGQRRSERPQRAGGREPRGNRRVDGADDRDGAQQRGHRDASGSARGLDERGGRERRCGGRPGGGDDGRDQRVEPQDQRDHRRDRQHRVPDEHPRAERGRRGGPGRRARARLRGGRGRSAHARAAQRERGEGNRGADSRQRAENGGGQRARRSGGRRDERDPLASRASRGADRRDRLGDARAVRRHRPSQRRRDAVGQDDATERRARAGIGLDGRRTETPHPAARRCGGGVSRERARARPTRRCARAAGRRGRRDARARVRRAAAARDARGARSVARARERLDGASPRAGDGERGCRLANVLTGTRRAVRRLTPNRRRSRAACALRFRSPAARRAGSPLAAAAERAAATTAPDSDRPALLRCVARQVLAAREFLSRLVVRLDHRQALARGILQLLVAARCDLGLEHRQRLAVAVERDLLDIRLVERVAAQVLDAVEHGRIGVVVRHVDTARTRGAQRLRQLLVVGRDARGERLHRAVARARIRDARRVALRRHGLRRVCDESLIGFVQARVGGGFGARLRRRGRVLRGCGGREGE</sequence>
<reference evidence="2 3" key="1">
    <citation type="submission" date="2005-09" db="EMBL/GenBank/DDBJ databases">
        <authorList>
            <person name="Woods D.E."/>
            <person name="Nierman W.C."/>
        </authorList>
    </citation>
    <scope>NUCLEOTIDE SEQUENCE [LARGE SCALE GENOMIC DNA]</scope>
    <source>
        <strain evidence="2 3">1710b</strain>
    </source>
</reference>
<feature type="compositionally biased region" description="Basic and acidic residues" evidence="1">
    <location>
        <begin position="252"/>
        <end position="269"/>
    </location>
</feature>
<feature type="region of interest" description="Disordered" evidence="1">
    <location>
        <begin position="1"/>
        <end position="23"/>
    </location>
</feature>
<dbReference type="KEGG" id="bpm:BURPS1710b_0926"/>
<evidence type="ECO:0000256" key="1">
    <source>
        <dbReference type="SAM" id="MobiDB-lite"/>
    </source>
</evidence>
<feature type="compositionally biased region" description="Basic residues" evidence="1">
    <location>
        <begin position="365"/>
        <end position="391"/>
    </location>
</feature>
<feature type="compositionally biased region" description="Basic and acidic residues" evidence="1">
    <location>
        <begin position="84"/>
        <end position="97"/>
    </location>
</feature>
<proteinExistence type="predicted"/>
<dbReference type="Proteomes" id="UP000002700">
    <property type="component" value="Chromosome I"/>
</dbReference>
<accession>Q3JVR4</accession>
<evidence type="ECO:0000313" key="3">
    <source>
        <dbReference type="Proteomes" id="UP000002700"/>
    </source>
</evidence>
<feature type="compositionally biased region" description="Basic and acidic residues" evidence="1">
    <location>
        <begin position="282"/>
        <end position="309"/>
    </location>
</feature>
<feature type="compositionally biased region" description="Basic and acidic residues" evidence="1">
    <location>
        <begin position="115"/>
        <end position="227"/>
    </location>
</feature>
<feature type="compositionally biased region" description="Basic residues" evidence="1">
    <location>
        <begin position="228"/>
        <end position="248"/>
    </location>
</feature>
<name>Q3JVR4_BURP1</name>
<dbReference type="AlphaFoldDB" id="Q3JVR4"/>
<evidence type="ECO:0000313" key="2">
    <source>
        <dbReference type="EMBL" id="ABA47981.1"/>
    </source>
</evidence>
<feature type="compositionally biased region" description="Low complexity" evidence="1">
    <location>
        <begin position="49"/>
        <end position="72"/>
    </location>
</feature>
<dbReference type="EMBL" id="CP000124">
    <property type="protein sequence ID" value="ABA47981.1"/>
    <property type="molecule type" value="Genomic_DNA"/>
</dbReference>
<protein>
    <submittedName>
        <fullName evidence="2">Uncharacterized protein</fullName>
    </submittedName>
</protein>
<feature type="region of interest" description="Disordered" evidence="1">
    <location>
        <begin position="41"/>
        <end position="418"/>
    </location>
</feature>